<dbReference type="HOGENOM" id="CLU_1595158_0_0_1"/>
<accession>A5DJA8</accession>
<dbReference type="VEuPathDB" id="FungiDB:PGUG_03359"/>
<reference evidence="1 2" key="1">
    <citation type="journal article" date="2009" name="Nature">
        <title>Evolution of pathogenicity and sexual reproduction in eight Candida genomes.</title>
        <authorList>
            <person name="Butler G."/>
            <person name="Rasmussen M.D."/>
            <person name="Lin M.F."/>
            <person name="Santos M.A."/>
            <person name="Sakthikumar S."/>
            <person name="Munro C.A."/>
            <person name="Rheinbay E."/>
            <person name="Grabherr M."/>
            <person name="Forche A."/>
            <person name="Reedy J.L."/>
            <person name="Agrafioti I."/>
            <person name="Arnaud M.B."/>
            <person name="Bates S."/>
            <person name="Brown A.J."/>
            <person name="Brunke S."/>
            <person name="Costanzo M.C."/>
            <person name="Fitzpatrick D.A."/>
            <person name="de Groot P.W."/>
            <person name="Harris D."/>
            <person name="Hoyer L.L."/>
            <person name="Hube B."/>
            <person name="Klis F.M."/>
            <person name="Kodira C."/>
            <person name="Lennard N."/>
            <person name="Logue M.E."/>
            <person name="Martin R."/>
            <person name="Neiman A.M."/>
            <person name="Nikolaou E."/>
            <person name="Quail M.A."/>
            <person name="Quinn J."/>
            <person name="Santos M.C."/>
            <person name="Schmitzberger F.F."/>
            <person name="Sherlock G."/>
            <person name="Shah P."/>
            <person name="Silverstein K.A."/>
            <person name="Skrzypek M.S."/>
            <person name="Soll D."/>
            <person name="Staggs R."/>
            <person name="Stansfield I."/>
            <person name="Stumpf M.P."/>
            <person name="Sudbery P.E."/>
            <person name="Srikantha T."/>
            <person name="Zeng Q."/>
            <person name="Berman J."/>
            <person name="Berriman M."/>
            <person name="Heitman J."/>
            <person name="Gow N.A."/>
            <person name="Lorenz M.C."/>
            <person name="Birren B.W."/>
            <person name="Kellis M."/>
            <person name="Cuomo C.A."/>
        </authorList>
    </citation>
    <scope>NUCLEOTIDE SEQUENCE [LARGE SCALE GENOMIC DNA]</scope>
    <source>
        <strain evidence="2">ATCC 6260 / CBS 566 / DSM 6381 / JCM 1539 / NBRC 10279 / NRRL Y-324</strain>
    </source>
</reference>
<organism evidence="1 2">
    <name type="scientific">Meyerozyma guilliermondii (strain ATCC 6260 / CBS 566 / DSM 6381 / JCM 1539 / NBRC 10279 / NRRL Y-324)</name>
    <name type="common">Yeast</name>
    <name type="synonym">Candida guilliermondii</name>
    <dbReference type="NCBI Taxonomy" id="294746"/>
    <lineage>
        <taxon>Eukaryota</taxon>
        <taxon>Fungi</taxon>
        <taxon>Dikarya</taxon>
        <taxon>Ascomycota</taxon>
        <taxon>Saccharomycotina</taxon>
        <taxon>Pichiomycetes</taxon>
        <taxon>Debaryomycetaceae</taxon>
        <taxon>Meyerozyma</taxon>
    </lineage>
</organism>
<dbReference type="Proteomes" id="UP000001997">
    <property type="component" value="Unassembled WGS sequence"/>
</dbReference>
<gene>
    <name evidence="1" type="ORF">PGUG_03359</name>
</gene>
<dbReference type="AlphaFoldDB" id="A5DJA8"/>
<evidence type="ECO:0000313" key="2">
    <source>
        <dbReference type="Proteomes" id="UP000001997"/>
    </source>
</evidence>
<dbReference type="GeneID" id="5126110"/>
<dbReference type="EMBL" id="CH408158">
    <property type="protein sequence ID" value="EDK39260.2"/>
    <property type="molecule type" value="Genomic_DNA"/>
</dbReference>
<proteinExistence type="predicted"/>
<evidence type="ECO:0000313" key="1">
    <source>
        <dbReference type="EMBL" id="EDK39260.2"/>
    </source>
</evidence>
<dbReference type="KEGG" id="pgu:PGUG_03359"/>
<name>A5DJA8_PICGU</name>
<sequence length="167" mass="19421">MDVIRKYFWKHFSRAVQNIVTLFLESIWGPVTMSQKSTQNHLIVGIWPLDDVGGRVFTPEHSVFQNMWCFYHHNSSPRGVHHGVFYTTQTSRSNATAIYYGDRVWVVSLCYVIEFLAVDLNTFSLEIIHHRFEKKRAVEIPAQKPNTIFISLRKVLKLLIVVQVASE</sequence>
<dbReference type="RefSeq" id="XP_001483977.2">
    <property type="nucleotide sequence ID" value="XM_001483927.1"/>
</dbReference>
<keyword evidence="2" id="KW-1185">Reference proteome</keyword>
<dbReference type="InParanoid" id="A5DJA8"/>
<protein>
    <submittedName>
        <fullName evidence="1">Uncharacterized protein</fullName>
    </submittedName>
</protein>